<accession>A0A3M7QTG7</accession>
<name>A0A3M7QTG7_BRAPC</name>
<sequence length="140" mass="16053">MTFNQKEKNHFLKKKFQRYKIIWSSDVSNQLAFLYAERRAFYLLTFKQLTFVFDRDLTCPSLSLNSPFKISGLSVCSSGTIFASLNLASSTVVSSFLSDLLSRSVKSRSSIKSAVVVNKTTRRRITNIKNKDIPVMYKFL</sequence>
<comment type="caution">
    <text evidence="1">The sequence shown here is derived from an EMBL/GenBank/DDBJ whole genome shotgun (WGS) entry which is preliminary data.</text>
</comment>
<dbReference type="EMBL" id="REGN01005137">
    <property type="protein sequence ID" value="RNA14666.1"/>
    <property type="molecule type" value="Genomic_DNA"/>
</dbReference>
<gene>
    <name evidence="1" type="ORF">BpHYR1_013219</name>
</gene>
<keyword evidence="2" id="KW-1185">Reference proteome</keyword>
<dbReference type="AlphaFoldDB" id="A0A3M7QTG7"/>
<protein>
    <submittedName>
        <fullName evidence="1">Uncharacterized protein</fullName>
    </submittedName>
</protein>
<proteinExistence type="predicted"/>
<organism evidence="1 2">
    <name type="scientific">Brachionus plicatilis</name>
    <name type="common">Marine rotifer</name>
    <name type="synonym">Brachionus muelleri</name>
    <dbReference type="NCBI Taxonomy" id="10195"/>
    <lineage>
        <taxon>Eukaryota</taxon>
        <taxon>Metazoa</taxon>
        <taxon>Spiralia</taxon>
        <taxon>Gnathifera</taxon>
        <taxon>Rotifera</taxon>
        <taxon>Eurotatoria</taxon>
        <taxon>Monogononta</taxon>
        <taxon>Pseudotrocha</taxon>
        <taxon>Ploima</taxon>
        <taxon>Brachionidae</taxon>
        <taxon>Brachionus</taxon>
    </lineage>
</organism>
<dbReference type="Proteomes" id="UP000276133">
    <property type="component" value="Unassembled WGS sequence"/>
</dbReference>
<reference evidence="1 2" key="1">
    <citation type="journal article" date="2018" name="Sci. Rep.">
        <title>Genomic signatures of local adaptation to the degree of environmental predictability in rotifers.</title>
        <authorList>
            <person name="Franch-Gras L."/>
            <person name="Hahn C."/>
            <person name="Garcia-Roger E.M."/>
            <person name="Carmona M.J."/>
            <person name="Serra M."/>
            <person name="Gomez A."/>
        </authorList>
    </citation>
    <scope>NUCLEOTIDE SEQUENCE [LARGE SCALE GENOMIC DNA]</scope>
    <source>
        <strain evidence="1">HYR1</strain>
    </source>
</reference>
<evidence type="ECO:0000313" key="1">
    <source>
        <dbReference type="EMBL" id="RNA14666.1"/>
    </source>
</evidence>
<evidence type="ECO:0000313" key="2">
    <source>
        <dbReference type="Proteomes" id="UP000276133"/>
    </source>
</evidence>